<gene>
    <name evidence="5" type="ORF">AVEN_216826_1</name>
</gene>
<feature type="region of interest" description="Disordered" evidence="3">
    <location>
        <begin position="22"/>
        <end position="60"/>
    </location>
</feature>
<dbReference type="InterPro" id="IPR027806">
    <property type="entry name" value="HARBI1_dom"/>
</dbReference>
<dbReference type="Pfam" id="PF13359">
    <property type="entry name" value="DDE_Tnp_4"/>
    <property type="match status" value="1"/>
</dbReference>
<evidence type="ECO:0000259" key="4">
    <source>
        <dbReference type="Pfam" id="PF13359"/>
    </source>
</evidence>
<reference evidence="5 6" key="1">
    <citation type="journal article" date="2019" name="Sci. Rep.">
        <title>Orb-weaving spider Araneus ventricosus genome elucidates the spidroin gene catalogue.</title>
        <authorList>
            <person name="Kono N."/>
            <person name="Nakamura H."/>
            <person name="Ohtoshi R."/>
            <person name="Moran D.A.P."/>
            <person name="Shinohara A."/>
            <person name="Yoshida Y."/>
            <person name="Fujiwara M."/>
            <person name="Mori M."/>
            <person name="Tomita M."/>
            <person name="Arakawa K."/>
        </authorList>
    </citation>
    <scope>NUCLEOTIDE SEQUENCE [LARGE SCALE GENOMIC DNA]</scope>
</reference>
<evidence type="ECO:0000313" key="5">
    <source>
        <dbReference type="EMBL" id="GBM89715.1"/>
    </source>
</evidence>
<comment type="caution">
    <text evidence="5">The sequence shown here is derived from an EMBL/GenBank/DDBJ whole genome shotgun (WGS) entry which is preliminary data.</text>
</comment>
<sequence>MLRIVYLNEAFITKNRFVLSESDPVVPSEESDPVVPSEESDPVVPSEESDPRIRSGENDTSLMITDFSPTSSEICVISQEDGDPRIHECIQVNLQKPYRSRGTNTFVQITSVGCLTSNKGVSVGTDISPEKLQKNVDALDIENDIISSDFNVTDEEESTDIFSENEAVEQSKCKRHMASEIKKPSDPVSQARTWSAYYNCNTLKYQVLCTPDGLATFILESFGARAFDLLIVENSGFLNSRVPGTSVMAERGLKSIPLQKKDCNLFGHPQSPQRKKLQNIKLSNRSVLLIFAFTWNVSFEKYENFKCLVHMLV</sequence>
<protein>
    <recommendedName>
        <fullName evidence="4">DDE Tnp4 domain-containing protein</fullName>
    </recommendedName>
</protein>
<dbReference type="OrthoDB" id="6435979at2759"/>
<feature type="domain" description="DDE Tnp4" evidence="4">
    <location>
        <begin position="180"/>
        <end position="282"/>
    </location>
</feature>
<dbReference type="AlphaFoldDB" id="A0A4Y2JIJ0"/>
<evidence type="ECO:0000313" key="6">
    <source>
        <dbReference type="Proteomes" id="UP000499080"/>
    </source>
</evidence>
<accession>A0A4Y2JIJ0</accession>
<proteinExistence type="predicted"/>
<feature type="compositionally biased region" description="Low complexity" evidence="3">
    <location>
        <begin position="22"/>
        <end position="46"/>
    </location>
</feature>
<keyword evidence="2" id="KW-0479">Metal-binding</keyword>
<dbReference type="Proteomes" id="UP000499080">
    <property type="component" value="Unassembled WGS sequence"/>
</dbReference>
<name>A0A4Y2JIJ0_ARAVE</name>
<keyword evidence="6" id="KW-1185">Reference proteome</keyword>
<evidence type="ECO:0000256" key="3">
    <source>
        <dbReference type="SAM" id="MobiDB-lite"/>
    </source>
</evidence>
<evidence type="ECO:0000256" key="1">
    <source>
        <dbReference type="ARBA" id="ARBA00001968"/>
    </source>
</evidence>
<dbReference type="GO" id="GO:0046872">
    <property type="term" value="F:metal ion binding"/>
    <property type="evidence" value="ECO:0007669"/>
    <property type="project" value="UniProtKB-KW"/>
</dbReference>
<comment type="cofactor">
    <cofactor evidence="1">
        <name>a divalent metal cation</name>
        <dbReference type="ChEBI" id="CHEBI:60240"/>
    </cofactor>
</comment>
<organism evidence="5 6">
    <name type="scientific">Araneus ventricosus</name>
    <name type="common">Orbweaver spider</name>
    <name type="synonym">Epeira ventricosa</name>
    <dbReference type="NCBI Taxonomy" id="182803"/>
    <lineage>
        <taxon>Eukaryota</taxon>
        <taxon>Metazoa</taxon>
        <taxon>Ecdysozoa</taxon>
        <taxon>Arthropoda</taxon>
        <taxon>Chelicerata</taxon>
        <taxon>Arachnida</taxon>
        <taxon>Araneae</taxon>
        <taxon>Araneomorphae</taxon>
        <taxon>Entelegynae</taxon>
        <taxon>Araneoidea</taxon>
        <taxon>Araneidae</taxon>
        <taxon>Araneus</taxon>
    </lineage>
</organism>
<dbReference type="EMBL" id="BGPR01003566">
    <property type="protein sequence ID" value="GBM89715.1"/>
    <property type="molecule type" value="Genomic_DNA"/>
</dbReference>
<evidence type="ECO:0000256" key="2">
    <source>
        <dbReference type="ARBA" id="ARBA00022723"/>
    </source>
</evidence>
<dbReference type="PANTHER" id="PTHR23080">
    <property type="entry name" value="THAP DOMAIN PROTEIN"/>
    <property type="match status" value="1"/>
</dbReference>
<dbReference type="PANTHER" id="PTHR23080:SF144">
    <property type="entry name" value="SPINDLE AND KINETOCHORE ASSOCIATED COMPLEX SUBUNIT 3"/>
    <property type="match status" value="1"/>
</dbReference>